<keyword evidence="2" id="KW-1185">Reference proteome</keyword>
<evidence type="ECO:0000313" key="1">
    <source>
        <dbReference type="EMBL" id="QDP39868.1"/>
    </source>
</evidence>
<dbReference type="GO" id="GO:0000287">
    <property type="term" value="F:magnesium ion binding"/>
    <property type="evidence" value="ECO:0007669"/>
    <property type="project" value="TreeGrafter"/>
</dbReference>
<dbReference type="NCBIfam" id="TIGR01484">
    <property type="entry name" value="HAD-SF-IIB"/>
    <property type="match status" value="1"/>
</dbReference>
<dbReference type="CDD" id="cd07516">
    <property type="entry name" value="HAD_Pase"/>
    <property type="match status" value="1"/>
</dbReference>
<dbReference type="SUPFAM" id="SSF56784">
    <property type="entry name" value="HAD-like"/>
    <property type="match status" value="1"/>
</dbReference>
<dbReference type="GO" id="GO:0016791">
    <property type="term" value="F:phosphatase activity"/>
    <property type="evidence" value="ECO:0007669"/>
    <property type="project" value="UniProtKB-ARBA"/>
</dbReference>
<dbReference type="AlphaFoldDB" id="A0A516KEN5"/>
<dbReference type="EMBL" id="CP041666">
    <property type="protein sequence ID" value="QDP39868.1"/>
    <property type="molecule type" value="Genomic_DNA"/>
</dbReference>
<dbReference type="Proteomes" id="UP000315215">
    <property type="component" value="Chromosome"/>
</dbReference>
<gene>
    <name evidence="1" type="ORF">FN924_06630</name>
</gene>
<dbReference type="PANTHER" id="PTHR10000:SF55">
    <property type="entry name" value="5-AMINO-6-(5-PHOSPHO-D-RIBITYLAMINO)URACIL PHOSPHATASE YCSE"/>
    <property type="match status" value="1"/>
</dbReference>
<proteinExistence type="predicted"/>
<dbReference type="RefSeq" id="WP_143892885.1">
    <property type="nucleotide sequence ID" value="NZ_CP041666.1"/>
</dbReference>
<dbReference type="SFLD" id="SFLDG01144">
    <property type="entry name" value="C2.B.4:_PGP_Like"/>
    <property type="match status" value="1"/>
</dbReference>
<dbReference type="PROSITE" id="PS01229">
    <property type="entry name" value="COF_2"/>
    <property type="match status" value="1"/>
</dbReference>
<name>A0A516KEN5_9BACI</name>
<dbReference type="KEGG" id="aqt:FN924_06630"/>
<sequence>MKLIATDLDGTLLNGDHKISKENAEAIKKAQQQGVKLVVATGRSYNSARKPLADVGLVAPVICLNGAQIYTVEGKLVRSVSLEKNVVMNIVEACRSMGAYFELFTNHGGFSSSRDDFLNVMVDIMMSANPELQEEDVKQHAQKRFQEEEITIIEDYEQLINRTDIEIFKLLAFSTTDETLQSIRDDLADEQGVAITSSGFDNLEFNHPDAQKGIALELFAKDIGISMKDVMAIGDNYNDVSMLRAAGIGVAMGNADEEIKQVSDFVTKSNLEHGVAHAIEENLKH</sequence>
<dbReference type="SFLD" id="SFLDG01140">
    <property type="entry name" value="C2.B:_Phosphomannomutase_and_P"/>
    <property type="match status" value="1"/>
</dbReference>
<dbReference type="PANTHER" id="PTHR10000">
    <property type="entry name" value="PHOSPHOSERINE PHOSPHATASE"/>
    <property type="match status" value="1"/>
</dbReference>
<dbReference type="Gene3D" id="3.30.1240.10">
    <property type="match status" value="1"/>
</dbReference>
<dbReference type="NCBIfam" id="TIGR00099">
    <property type="entry name" value="Cof-subfamily"/>
    <property type="match status" value="1"/>
</dbReference>
<dbReference type="PROSITE" id="PS01228">
    <property type="entry name" value="COF_1"/>
    <property type="match status" value="1"/>
</dbReference>
<accession>A0A516KEN5</accession>
<organism evidence="1 2">
    <name type="scientific">Radiobacillus deserti</name>
    <dbReference type="NCBI Taxonomy" id="2594883"/>
    <lineage>
        <taxon>Bacteria</taxon>
        <taxon>Bacillati</taxon>
        <taxon>Bacillota</taxon>
        <taxon>Bacilli</taxon>
        <taxon>Bacillales</taxon>
        <taxon>Bacillaceae</taxon>
        <taxon>Radiobacillus</taxon>
    </lineage>
</organism>
<evidence type="ECO:0000313" key="2">
    <source>
        <dbReference type="Proteomes" id="UP000315215"/>
    </source>
</evidence>
<reference evidence="1 2" key="1">
    <citation type="submission" date="2019-07" db="EMBL/GenBank/DDBJ databases">
        <authorList>
            <person name="Li J."/>
        </authorList>
    </citation>
    <scope>NUCLEOTIDE SEQUENCE [LARGE SCALE GENOMIC DNA]</scope>
    <source>
        <strain evidence="1 2">TKL69</strain>
    </source>
</reference>
<dbReference type="Pfam" id="PF08282">
    <property type="entry name" value="Hydrolase_3"/>
    <property type="match status" value="1"/>
</dbReference>
<dbReference type="InterPro" id="IPR006379">
    <property type="entry name" value="HAD-SF_hydro_IIB"/>
</dbReference>
<dbReference type="SFLD" id="SFLDS00003">
    <property type="entry name" value="Haloacid_Dehalogenase"/>
    <property type="match status" value="1"/>
</dbReference>
<dbReference type="InterPro" id="IPR023214">
    <property type="entry name" value="HAD_sf"/>
</dbReference>
<protein>
    <submittedName>
        <fullName evidence="1">HAD family phosphatase</fullName>
    </submittedName>
</protein>
<dbReference type="GO" id="GO:0005829">
    <property type="term" value="C:cytosol"/>
    <property type="evidence" value="ECO:0007669"/>
    <property type="project" value="TreeGrafter"/>
</dbReference>
<dbReference type="InterPro" id="IPR000150">
    <property type="entry name" value="Cof"/>
</dbReference>
<dbReference type="Gene3D" id="3.40.50.1000">
    <property type="entry name" value="HAD superfamily/HAD-like"/>
    <property type="match status" value="1"/>
</dbReference>
<dbReference type="InterPro" id="IPR036412">
    <property type="entry name" value="HAD-like_sf"/>
</dbReference>
<dbReference type="OrthoDB" id="9806027at2"/>